<dbReference type="Proteomes" id="UP000249248">
    <property type="component" value="Unassembled WGS sequence"/>
</dbReference>
<dbReference type="Gene3D" id="3.40.1090.10">
    <property type="entry name" value="Cytosolic phospholipase A2 catalytic domain"/>
    <property type="match status" value="1"/>
</dbReference>
<keyword evidence="1 2" id="KW-0443">Lipid metabolism</keyword>
<dbReference type="InterPro" id="IPR016035">
    <property type="entry name" value="Acyl_Trfase/lysoPLipase"/>
</dbReference>
<comment type="caution">
    <text evidence="4">The sequence shown here is derived from an EMBL/GenBank/DDBJ whole genome shotgun (WGS) entry which is preliminary data.</text>
</comment>
<sequence length="308" mass="34829">MKALVISGGGSKGAFAGGVAEYLIKECDGDYDIYVGSSTGSLLINHLALGKVDKIKNAFTNVKQKDIFNINPFWTKTVGGHVEVTINHFNVLRTFFRKRKTFGESKNLRKLIKNIFTLEEFEALKSQNKEVLVTVSNLSTYKKELKSNFDCEYNDFIDWIWASSNYVPFMSLMEKNGFEYADGGFSAYAPIQTAIDKGATSIDVIVLETQQMVRNSLPSTNAFSTSLKVIFHMMDQISQNDLAIGKLKANQKDVQLRFFHLPRVLTETPLIFNPQEMTTWWEEGFMYAQEMVPNCTQLNSVKDDLQGL</sequence>
<accession>A0A2W1NDL1</accession>
<keyword evidence="2" id="KW-0378">Hydrolase</keyword>
<dbReference type="RefSeq" id="WP_111062476.1">
    <property type="nucleotide sequence ID" value="NZ_JBHUCU010000027.1"/>
</dbReference>
<dbReference type="GO" id="GO:0016042">
    <property type="term" value="P:lipid catabolic process"/>
    <property type="evidence" value="ECO:0007669"/>
    <property type="project" value="UniProtKB-UniRule"/>
</dbReference>
<keyword evidence="2" id="KW-0442">Lipid degradation</keyword>
<feature type="short sequence motif" description="GXSXG" evidence="2">
    <location>
        <begin position="36"/>
        <end position="40"/>
    </location>
</feature>
<name>A0A2W1NDL1_9FLAO</name>
<feature type="active site" description="Nucleophile" evidence="2">
    <location>
        <position position="38"/>
    </location>
</feature>
<proteinExistence type="predicted"/>
<dbReference type="GO" id="GO:0016787">
    <property type="term" value="F:hydrolase activity"/>
    <property type="evidence" value="ECO:0007669"/>
    <property type="project" value="UniProtKB-UniRule"/>
</dbReference>
<keyword evidence="5" id="KW-1185">Reference proteome</keyword>
<evidence type="ECO:0000313" key="4">
    <source>
        <dbReference type="EMBL" id="PZE17515.1"/>
    </source>
</evidence>
<evidence type="ECO:0000256" key="2">
    <source>
        <dbReference type="PROSITE-ProRule" id="PRU01161"/>
    </source>
</evidence>
<dbReference type="InterPro" id="IPR002641">
    <property type="entry name" value="PNPLA_dom"/>
</dbReference>
<dbReference type="EMBL" id="QKSB01000003">
    <property type="protein sequence ID" value="PZE17515.1"/>
    <property type="molecule type" value="Genomic_DNA"/>
</dbReference>
<evidence type="ECO:0000313" key="5">
    <source>
        <dbReference type="Proteomes" id="UP000249248"/>
    </source>
</evidence>
<organism evidence="4 5">
    <name type="scientific">Putridiphycobacter roseus</name>
    <dbReference type="NCBI Taxonomy" id="2219161"/>
    <lineage>
        <taxon>Bacteria</taxon>
        <taxon>Pseudomonadati</taxon>
        <taxon>Bacteroidota</taxon>
        <taxon>Flavobacteriia</taxon>
        <taxon>Flavobacteriales</taxon>
        <taxon>Crocinitomicaceae</taxon>
        <taxon>Putridiphycobacter</taxon>
    </lineage>
</organism>
<feature type="short sequence motif" description="GXGXXG" evidence="2">
    <location>
        <begin position="8"/>
        <end position="13"/>
    </location>
</feature>
<dbReference type="PROSITE" id="PS51635">
    <property type="entry name" value="PNPLA"/>
    <property type="match status" value="1"/>
</dbReference>
<evidence type="ECO:0000256" key="1">
    <source>
        <dbReference type="ARBA" id="ARBA00023098"/>
    </source>
</evidence>
<evidence type="ECO:0000259" key="3">
    <source>
        <dbReference type="PROSITE" id="PS51635"/>
    </source>
</evidence>
<dbReference type="SUPFAM" id="SSF52151">
    <property type="entry name" value="FabD/lysophospholipase-like"/>
    <property type="match status" value="1"/>
</dbReference>
<feature type="domain" description="PNPLA" evidence="3">
    <location>
        <begin position="4"/>
        <end position="195"/>
    </location>
</feature>
<dbReference type="Pfam" id="PF01734">
    <property type="entry name" value="Patatin"/>
    <property type="match status" value="1"/>
</dbReference>
<dbReference type="AlphaFoldDB" id="A0A2W1NDL1"/>
<gene>
    <name evidence="4" type="ORF">DNU06_06715</name>
</gene>
<reference evidence="4 5" key="1">
    <citation type="submission" date="2018-06" db="EMBL/GenBank/DDBJ databases">
        <title>The draft genome sequence of Crocinitomix sp. SM1701.</title>
        <authorList>
            <person name="Zhang X."/>
        </authorList>
    </citation>
    <scope>NUCLEOTIDE SEQUENCE [LARGE SCALE GENOMIC DNA]</scope>
    <source>
        <strain evidence="4 5">SM1701</strain>
    </source>
</reference>
<protein>
    <submittedName>
        <fullName evidence="4">Patatin-like phospholipase family protein</fullName>
    </submittedName>
</protein>
<feature type="short sequence motif" description="DGA/G" evidence="2">
    <location>
        <begin position="182"/>
        <end position="184"/>
    </location>
</feature>
<dbReference type="OrthoDB" id="1489257at2"/>
<feature type="active site" description="Proton acceptor" evidence="2">
    <location>
        <position position="182"/>
    </location>
</feature>